<dbReference type="RefSeq" id="WP_404634061.1">
    <property type="nucleotide sequence ID" value="NZ_JADIKM010000003.1"/>
</dbReference>
<dbReference type="Proteomes" id="UP001620460">
    <property type="component" value="Unassembled WGS sequence"/>
</dbReference>
<keyword evidence="2" id="KW-1185">Reference proteome</keyword>
<sequence length="115" mass="12092">MSLQIRSPASQIKTLQYAHSAATTAHTPVLINARLLIPTDYADAAAINGYAYEAEIYGAPKAAVAWSALDKLYWDDTNKVVTNVATSNTLIGYALEAAIVGDATTGLVAFNAFAA</sequence>
<dbReference type="Pfam" id="PF09956">
    <property type="entry name" value="Phage_cement_2"/>
    <property type="match status" value="1"/>
</dbReference>
<protein>
    <submittedName>
        <fullName evidence="1">DUF2190 family protein</fullName>
    </submittedName>
</protein>
<name>A0ABW8JZA3_9GAMM</name>
<comment type="caution">
    <text evidence="1">The sequence shown here is derived from an EMBL/GenBank/DDBJ whole genome shotgun (WGS) entry which is preliminary data.</text>
</comment>
<accession>A0ABW8JZA3</accession>
<proteinExistence type="predicted"/>
<dbReference type="EMBL" id="JADIKM010000003">
    <property type="protein sequence ID" value="MFK2905015.1"/>
    <property type="molecule type" value="Genomic_DNA"/>
</dbReference>
<evidence type="ECO:0000313" key="1">
    <source>
        <dbReference type="EMBL" id="MFK2905015.1"/>
    </source>
</evidence>
<dbReference type="InterPro" id="IPR011231">
    <property type="entry name" value="Phage_VT1-Sakai_H0018"/>
</dbReference>
<organism evidence="1 2">
    <name type="scientific">Dyella ginsengisoli</name>
    <dbReference type="NCBI Taxonomy" id="363848"/>
    <lineage>
        <taxon>Bacteria</taxon>
        <taxon>Pseudomonadati</taxon>
        <taxon>Pseudomonadota</taxon>
        <taxon>Gammaproteobacteria</taxon>
        <taxon>Lysobacterales</taxon>
        <taxon>Rhodanobacteraceae</taxon>
        <taxon>Dyella</taxon>
    </lineage>
</organism>
<reference evidence="1 2" key="1">
    <citation type="submission" date="2020-10" db="EMBL/GenBank/DDBJ databases">
        <title>Phylogeny of dyella-like bacteria.</title>
        <authorList>
            <person name="Fu J."/>
        </authorList>
    </citation>
    <scope>NUCLEOTIDE SEQUENCE [LARGE SCALE GENOMIC DNA]</scope>
    <source>
        <strain evidence="1 2">Gsoil3046</strain>
    </source>
</reference>
<gene>
    <name evidence="1" type="ORF">ISP17_13720</name>
</gene>
<evidence type="ECO:0000313" key="2">
    <source>
        <dbReference type="Proteomes" id="UP001620460"/>
    </source>
</evidence>